<accession>A0A3P3YCU3</accession>
<evidence type="ECO:0008006" key="3">
    <source>
        <dbReference type="Google" id="ProtNLM"/>
    </source>
</evidence>
<keyword evidence="1" id="KW-0496">Mitochondrion</keyword>
<geneLocation type="mitochondrion" evidence="1"/>
<proteinExistence type="predicted"/>
<name>A0A3P3YCU3_PLABS</name>
<dbReference type="Proteomes" id="UP000290189">
    <property type="component" value="Unassembled WGS sequence"/>
</dbReference>
<reference evidence="1 2" key="1">
    <citation type="submission" date="2018-03" db="EMBL/GenBank/DDBJ databases">
        <authorList>
            <person name="Fogelqvist J."/>
        </authorList>
    </citation>
    <scope>NUCLEOTIDE SEQUENCE [LARGE SCALE GENOMIC DNA]</scope>
</reference>
<dbReference type="AlphaFoldDB" id="A0A3P3YCU3"/>
<evidence type="ECO:0000313" key="1">
    <source>
        <dbReference type="EMBL" id="SPQ97991.1"/>
    </source>
</evidence>
<evidence type="ECO:0000313" key="2">
    <source>
        <dbReference type="Proteomes" id="UP000290189"/>
    </source>
</evidence>
<protein>
    <recommendedName>
        <fullName evidence="3">SWIM-type domain-containing protein</fullName>
    </recommendedName>
</protein>
<dbReference type="EMBL" id="OVEO01000008">
    <property type="protein sequence ID" value="SPQ97991.1"/>
    <property type="molecule type" value="Genomic_DNA"/>
</dbReference>
<organism evidence="1 2">
    <name type="scientific">Plasmodiophora brassicae</name>
    <name type="common">Clubroot disease agent</name>
    <dbReference type="NCBI Taxonomy" id="37360"/>
    <lineage>
        <taxon>Eukaryota</taxon>
        <taxon>Sar</taxon>
        <taxon>Rhizaria</taxon>
        <taxon>Endomyxa</taxon>
        <taxon>Phytomyxea</taxon>
        <taxon>Plasmodiophorida</taxon>
        <taxon>Plasmodiophoridae</taxon>
        <taxon>Plasmodiophora</taxon>
    </lineage>
</organism>
<sequence>MREYEVGTSDQPDRHGHVMLGDVSLGNIPSCTCPDFRSSLIPCSGICAVFNRTQDDIFSLQYVHRRWWLRLHPQYEAILRRNLRVPDPPAAGGDHAMLPERDASCDSIVIDEPAVAVRASRDDIYHRVVYPSK</sequence>
<gene>
    <name evidence="1" type="ORF">PLBR_LOCUS5206</name>
</gene>